<dbReference type="EMBL" id="BAAAFA010000001">
    <property type="protein sequence ID" value="GAA0811005.1"/>
    <property type="molecule type" value="Genomic_DNA"/>
</dbReference>
<name>A0ABN1L2Q5_9GAMM</name>
<evidence type="ECO:0000313" key="2">
    <source>
        <dbReference type="Proteomes" id="UP001500021"/>
    </source>
</evidence>
<protein>
    <submittedName>
        <fullName evidence="1">Uncharacterized protein</fullName>
    </submittedName>
</protein>
<accession>A0ABN1L2Q5</accession>
<keyword evidence="2" id="KW-1185">Reference proteome</keyword>
<gene>
    <name evidence="1" type="ORF">GCM10009111_02840</name>
</gene>
<sequence>MNCCSNHKSDYQGLAVKEISELSGKLVELNTDFKNWITTFKCSQCDQIWVEKYNSNGHGDVASVFKSDKGEVNT</sequence>
<dbReference type="Proteomes" id="UP001500021">
    <property type="component" value="Unassembled WGS sequence"/>
</dbReference>
<dbReference type="RefSeq" id="WP_343814108.1">
    <property type="nucleotide sequence ID" value="NZ_BAAAFA010000001.1"/>
</dbReference>
<reference evidence="1 2" key="1">
    <citation type="journal article" date="2019" name="Int. J. Syst. Evol. Microbiol.">
        <title>The Global Catalogue of Microorganisms (GCM) 10K type strain sequencing project: providing services to taxonomists for standard genome sequencing and annotation.</title>
        <authorList>
            <consortium name="The Broad Institute Genomics Platform"/>
            <consortium name="The Broad Institute Genome Sequencing Center for Infectious Disease"/>
            <person name="Wu L."/>
            <person name="Ma J."/>
        </authorList>
    </citation>
    <scope>NUCLEOTIDE SEQUENCE [LARGE SCALE GENOMIC DNA]</scope>
    <source>
        <strain evidence="1 2">JCM 15608</strain>
    </source>
</reference>
<comment type="caution">
    <text evidence="1">The sequence shown here is derived from an EMBL/GenBank/DDBJ whole genome shotgun (WGS) entry which is preliminary data.</text>
</comment>
<proteinExistence type="predicted"/>
<evidence type="ECO:0000313" key="1">
    <source>
        <dbReference type="EMBL" id="GAA0811005.1"/>
    </source>
</evidence>
<organism evidence="1 2">
    <name type="scientific">Colwellia asteriadis</name>
    <dbReference type="NCBI Taxonomy" id="517723"/>
    <lineage>
        <taxon>Bacteria</taxon>
        <taxon>Pseudomonadati</taxon>
        <taxon>Pseudomonadota</taxon>
        <taxon>Gammaproteobacteria</taxon>
        <taxon>Alteromonadales</taxon>
        <taxon>Colwelliaceae</taxon>
        <taxon>Colwellia</taxon>
    </lineage>
</organism>